<feature type="domain" description="Acyltransferase MbtK/IucB-like conserved" evidence="2">
    <location>
        <begin position="184"/>
        <end position="231"/>
    </location>
</feature>
<reference evidence="3 4" key="1">
    <citation type="submission" date="2024-03" db="EMBL/GenBank/DDBJ databases">
        <title>Genome-scale model development and genomic sequencing of the oleaginous clade Lipomyces.</title>
        <authorList>
            <consortium name="Lawrence Berkeley National Laboratory"/>
            <person name="Czajka J.J."/>
            <person name="Han Y."/>
            <person name="Kim J."/>
            <person name="Mondo S.J."/>
            <person name="Hofstad B.A."/>
            <person name="Robles A."/>
            <person name="Haridas S."/>
            <person name="Riley R."/>
            <person name="LaButti K."/>
            <person name="Pangilinan J."/>
            <person name="Andreopoulos W."/>
            <person name="Lipzen A."/>
            <person name="Yan J."/>
            <person name="Wang M."/>
            <person name="Ng V."/>
            <person name="Grigoriev I.V."/>
            <person name="Spatafora J.W."/>
            <person name="Magnuson J.K."/>
            <person name="Baker S.E."/>
            <person name="Pomraning K.R."/>
        </authorList>
    </citation>
    <scope>NUCLEOTIDE SEQUENCE [LARGE SCALE GENOMIC DNA]</scope>
    <source>
        <strain evidence="3 4">Phaff 52-87</strain>
    </source>
</reference>
<comment type="caution">
    <text evidence="3">The sequence shown here is derived from an EMBL/GenBank/DDBJ whole genome shotgun (WGS) entry which is preliminary data.</text>
</comment>
<evidence type="ECO:0000256" key="1">
    <source>
        <dbReference type="ARBA" id="ARBA00009893"/>
    </source>
</evidence>
<gene>
    <name evidence="3" type="ORF">BZA70DRAFT_233171</name>
</gene>
<dbReference type="InterPro" id="IPR019432">
    <property type="entry name" value="Acyltransferase_MbtK/IucB-like"/>
</dbReference>
<dbReference type="PANTHER" id="PTHR31438">
    <property type="entry name" value="LYSINE N-ACYLTRANSFERASE C17G9.06C-RELATED"/>
    <property type="match status" value="1"/>
</dbReference>
<dbReference type="Pfam" id="PF13523">
    <property type="entry name" value="Acetyltransf_8"/>
    <property type="match status" value="1"/>
</dbReference>
<dbReference type="InterPro" id="IPR016181">
    <property type="entry name" value="Acyl_CoA_acyltransferase"/>
</dbReference>
<sequence>MSDSKNVLTLPSGQIITINFTSETEYLNSLRAGDDVVLENAKFSFQPGTSQLLLLEECDPFGLWVVLFSIFHLYPKTSSVEVATVNSSLSSDIFTSGLIQANSDDRLLCLRSVFYQVHIPSKGPLSGFLLSNSSASSIPTFYVTDKNSAGSTVRHPLRPTHLHTERYARYIPSLQKLLEFHVLQKSDSADVDAFSEWMNNDRVAKFWGMKGAKDTVHVPYIESMEKDRHATQIIGTLDGERFLYTEIYYVLEDHLAPYTDGEVGPYDMGFHLLVGNENLRGPHIVRAWLTSIVHMLFLQDTRTRYVFLEPRADNSKLIGYLLKFGFTKLKEFDFPHKRAALMRIERTTFFEEIGPAL</sequence>
<protein>
    <submittedName>
        <fullName evidence="3">GNAT domain-containing protein</fullName>
    </submittedName>
</protein>
<accession>A0ABR1FB70</accession>
<dbReference type="EMBL" id="JBBJBU010000001">
    <property type="protein sequence ID" value="KAK7207089.1"/>
    <property type="molecule type" value="Genomic_DNA"/>
</dbReference>
<evidence type="ECO:0000259" key="2">
    <source>
        <dbReference type="SMART" id="SM01006"/>
    </source>
</evidence>
<name>A0ABR1FB70_9ASCO</name>
<dbReference type="SUPFAM" id="SSF55729">
    <property type="entry name" value="Acyl-CoA N-acyltransferases (Nat)"/>
    <property type="match status" value="1"/>
</dbReference>
<proteinExistence type="inferred from homology"/>
<dbReference type="GeneID" id="90035764"/>
<keyword evidence="4" id="KW-1185">Reference proteome</keyword>
<dbReference type="Gene3D" id="3.40.630.30">
    <property type="match status" value="1"/>
</dbReference>
<evidence type="ECO:0000313" key="4">
    <source>
        <dbReference type="Proteomes" id="UP001498771"/>
    </source>
</evidence>
<organism evidence="3 4">
    <name type="scientific">Myxozyma melibiosi</name>
    <dbReference type="NCBI Taxonomy" id="54550"/>
    <lineage>
        <taxon>Eukaryota</taxon>
        <taxon>Fungi</taxon>
        <taxon>Dikarya</taxon>
        <taxon>Ascomycota</taxon>
        <taxon>Saccharomycotina</taxon>
        <taxon>Lipomycetes</taxon>
        <taxon>Lipomycetales</taxon>
        <taxon>Lipomycetaceae</taxon>
        <taxon>Myxozyma</taxon>
    </lineage>
</organism>
<evidence type="ECO:0000313" key="3">
    <source>
        <dbReference type="EMBL" id="KAK7207089.1"/>
    </source>
</evidence>
<dbReference type="PANTHER" id="PTHR31438:SF1">
    <property type="entry name" value="LYSINE N-ACYLTRANSFERASE C17G9.06C-RELATED"/>
    <property type="match status" value="1"/>
</dbReference>
<dbReference type="RefSeq" id="XP_064770122.1">
    <property type="nucleotide sequence ID" value="XM_064910252.1"/>
</dbReference>
<comment type="similarity">
    <text evidence="1">Belongs to the lysine N-acyltransferase MbtK family.</text>
</comment>
<dbReference type="Proteomes" id="UP001498771">
    <property type="component" value="Unassembled WGS sequence"/>
</dbReference>
<dbReference type="SMART" id="SM01006">
    <property type="entry name" value="AlcB"/>
    <property type="match status" value="1"/>
</dbReference>